<accession>A0AAN9T326</accession>
<evidence type="ECO:0000313" key="4">
    <source>
        <dbReference type="Proteomes" id="UP001386955"/>
    </source>
</evidence>
<keyword evidence="1" id="KW-0472">Membrane</keyword>
<keyword evidence="2" id="KW-0732">Signal</keyword>
<keyword evidence="4" id="KW-1185">Reference proteome</keyword>
<feature type="transmembrane region" description="Helical" evidence="1">
    <location>
        <begin position="43"/>
        <end position="62"/>
    </location>
</feature>
<dbReference type="Proteomes" id="UP001386955">
    <property type="component" value="Unassembled WGS sequence"/>
</dbReference>
<sequence>MSWSWDYLFLALVKCMLLGLQHYCVVSKVPSFWSFGWFNGFDYMLGCVYGVCGGGVWWLNILPEGCFVAGSNLGGS</sequence>
<protein>
    <submittedName>
        <fullName evidence="3">Uncharacterized protein</fullName>
    </submittedName>
</protein>
<name>A0AAN9T326_PSOTE</name>
<gene>
    <name evidence="3" type="ORF">VNO78_03944</name>
</gene>
<keyword evidence="1" id="KW-1133">Transmembrane helix</keyword>
<organism evidence="3 4">
    <name type="scientific">Psophocarpus tetragonolobus</name>
    <name type="common">Winged bean</name>
    <name type="synonym">Dolichos tetragonolobus</name>
    <dbReference type="NCBI Taxonomy" id="3891"/>
    <lineage>
        <taxon>Eukaryota</taxon>
        <taxon>Viridiplantae</taxon>
        <taxon>Streptophyta</taxon>
        <taxon>Embryophyta</taxon>
        <taxon>Tracheophyta</taxon>
        <taxon>Spermatophyta</taxon>
        <taxon>Magnoliopsida</taxon>
        <taxon>eudicotyledons</taxon>
        <taxon>Gunneridae</taxon>
        <taxon>Pentapetalae</taxon>
        <taxon>rosids</taxon>
        <taxon>fabids</taxon>
        <taxon>Fabales</taxon>
        <taxon>Fabaceae</taxon>
        <taxon>Papilionoideae</taxon>
        <taxon>50 kb inversion clade</taxon>
        <taxon>NPAAA clade</taxon>
        <taxon>indigoferoid/millettioid clade</taxon>
        <taxon>Phaseoleae</taxon>
        <taxon>Psophocarpus</taxon>
    </lineage>
</organism>
<reference evidence="3 4" key="1">
    <citation type="submission" date="2024-01" db="EMBL/GenBank/DDBJ databases">
        <title>The genomes of 5 underutilized Papilionoideae crops provide insights into root nodulation and disease resistanc.</title>
        <authorList>
            <person name="Jiang F."/>
        </authorList>
    </citation>
    <scope>NUCLEOTIDE SEQUENCE [LARGE SCALE GENOMIC DNA]</scope>
    <source>
        <strain evidence="3">DUOXIRENSHENG_FW03</strain>
        <tissue evidence="3">Leaves</tissue>
    </source>
</reference>
<dbReference type="EMBL" id="JAYMYS010000001">
    <property type="protein sequence ID" value="KAK7412480.1"/>
    <property type="molecule type" value="Genomic_DNA"/>
</dbReference>
<comment type="caution">
    <text evidence="3">The sequence shown here is derived from an EMBL/GenBank/DDBJ whole genome shotgun (WGS) entry which is preliminary data.</text>
</comment>
<dbReference type="AlphaFoldDB" id="A0AAN9T326"/>
<keyword evidence="1" id="KW-0812">Transmembrane</keyword>
<feature type="signal peptide" evidence="2">
    <location>
        <begin position="1"/>
        <end position="15"/>
    </location>
</feature>
<evidence type="ECO:0000256" key="2">
    <source>
        <dbReference type="SAM" id="SignalP"/>
    </source>
</evidence>
<evidence type="ECO:0000313" key="3">
    <source>
        <dbReference type="EMBL" id="KAK7412480.1"/>
    </source>
</evidence>
<feature type="chain" id="PRO_5042845579" evidence="2">
    <location>
        <begin position="16"/>
        <end position="76"/>
    </location>
</feature>
<proteinExistence type="predicted"/>
<evidence type="ECO:0000256" key="1">
    <source>
        <dbReference type="SAM" id="Phobius"/>
    </source>
</evidence>